<proteinExistence type="predicted"/>
<dbReference type="AlphaFoldDB" id="A0A6L2ZVS8"/>
<dbReference type="Proteomes" id="UP000504756">
    <property type="component" value="Unassembled WGS sequence"/>
</dbReference>
<dbReference type="EMBL" id="BLXU01000006">
    <property type="protein sequence ID" value="GFO51906.1"/>
    <property type="molecule type" value="Genomic_DNA"/>
</dbReference>
<reference evidence="1 2" key="1">
    <citation type="submission" date="2020-06" db="EMBL/GenBank/DDBJ databases">
        <title>Draft genome sequence of Lactic acid bacteria from Okinawan-style tofu.</title>
        <authorList>
            <person name="Takara I."/>
            <person name="Ikematsu S."/>
        </authorList>
    </citation>
    <scope>NUCLEOTIDE SEQUENCE [LARGE SCALE GENOMIC DNA]</scope>
    <source>
        <strain evidence="2">lg38</strain>
    </source>
</reference>
<gene>
    <name evidence="1" type="ORF">ikelab_11810</name>
</gene>
<evidence type="ECO:0000313" key="1">
    <source>
        <dbReference type="EMBL" id="GFO51906.1"/>
    </source>
</evidence>
<organism evidence="1 2">
    <name type="scientific">Lactococcus garvieae</name>
    <dbReference type="NCBI Taxonomy" id="1363"/>
    <lineage>
        <taxon>Bacteria</taxon>
        <taxon>Bacillati</taxon>
        <taxon>Bacillota</taxon>
        <taxon>Bacilli</taxon>
        <taxon>Lactobacillales</taxon>
        <taxon>Streptococcaceae</taxon>
        <taxon>Lactococcus</taxon>
    </lineage>
</organism>
<protein>
    <submittedName>
        <fullName evidence="1">Uncharacterized protein</fullName>
    </submittedName>
</protein>
<comment type="caution">
    <text evidence="1">The sequence shown here is derived from an EMBL/GenBank/DDBJ whole genome shotgun (WGS) entry which is preliminary data.</text>
</comment>
<name>A0A6L2ZVS8_9LACT</name>
<accession>A0A6L2ZVS8</accession>
<evidence type="ECO:0000313" key="2">
    <source>
        <dbReference type="Proteomes" id="UP000504756"/>
    </source>
</evidence>
<sequence>MIWVKVNVDHKLQILIKLNCKALFGVLFLTKVRGGLLLVSKYIGEKIVLPVNMHSYGLKRIELQ</sequence>